<dbReference type="InterPro" id="IPR011990">
    <property type="entry name" value="TPR-like_helical_dom_sf"/>
</dbReference>
<evidence type="ECO:0000256" key="2">
    <source>
        <dbReference type="ARBA" id="ARBA00022485"/>
    </source>
</evidence>
<evidence type="ECO:0000259" key="9">
    <source>
        <dbReference type="PROSITE" id="PS51379"/>
    </source>
</evidence>
<feature type="domain" description="4Fe-4S ferredoxin-type" evidence="9">
    <location>
        <begin position="212"/>
        <end position="240"/>
    </location>
</feature>
<keyword evidence="6" id="KW-0411">Iron-sulfur</keyword>
<accession>A0A518ERC4</accession>
<dbReference type="SMART" id="SM00028">
    <property type="entry name" value="TPR"/>
    <property type="match status" value="2"/>
</dbReference>
<feature type="transmembrane region" description="Helical" evidence="8">
    <location>
        <begin position="67"/>
        <end position="87"/>
    </location>
</feature>
<dbReference type="GO" id="GO:0005886">
    <property type="term" value="C:plasma membrane"/>
    <property type="evidence" value="ECO:0007669"/>
    <property type="project" value="TreeGrafter"/>
</dbReference>
<keyword evidence="3" id="KW-0479">Metal-binding</keyword>
<dbReference type="Proteomes" id="UP000320390">
    <property type="component" value="Chromosome"/>
</dbReference>
<evidence type="ECO:0000256" key="8">
    <source>
        <dbReference type="SAM" id="Phobius"/>
    </source>
</evidence>
<dbReference type="SUPFAM" id="SSF48452">
    <property type="entry name" value="TPR-like"/>
    <property type="match status" value="1"/>
</dbReference>
<dbReference type="AlphaFoldDB" id="A0A518ERC4"/>
<evidence type="ECO:0000256" key="6">
    <source>
        <dbReference type="ARBA" id="ARBA00023014"/>
    </source>
</evidence>
<evidence type="ECO:0000313" key="10">
    <source>
        <dbReference type="EMBL" id="QDV06595.1"/>
    </source>
</evidence>
<evidence type="ECO:0000313" key="11">
    <source>
        <dbReference type="Proteomes" id="UP000320390"/>
    </source>
</evidence>
<feature type="compositionally biased region" description="Basic and acidic residues" evidence="7">
    <location>
        <begin position="1"/>
        <end position="10"/>
    </location>
</feature>
<keyword evidence="2" id="KW-0004">4Fe-4S</keyword>
<dbReference type="EMBL" id="CP036434">
    <property type="protein sequence ID" value="QDV06595.1"/>
    <property type="molecule type" value="Genomic_DNA"/>
</dbReference>
<dbReference type="SUPFAM" id="SSF54862">
    <property type="entry name" value="4Fe-4S ferredoxins"/>
    <property type="match status" value="1"/>
</dbReference>
<dbReference type="PANTHER" id="PTHR30176:SF3">
    <property type="entry name" value="FERREDOXIN-TYPE PROTEIN NAPH"/>
    <property type="match status" value="1"/>
</dbReference>
<dbReference type="GO" id="GO:0051539">
    <property type="term" value="F:4 iron, 4 sulfur cluster binding"/>
    <property type="evidence" value="ECO:0007669"/>
    <property type="project" value="UniProtKB-KW"/>
</dbReference>
<feature type="transmembrane region" description="Helical" evidence="8">
    <location>
        <begin position="166"/>
        <end position="187"/>
    </location>
</feature>
<dbReference type="PANTHER" id="PTHR30176">
    <property type="entry name" value="FERREDOXIN-TYPE PROTEIN NAPH"/>
    <property type="match status" value="1"/>
</dbReference>
<feature type="transmembrane region" description="Helical" evidence="8">
    <location>
        <begin position="292"/>
        <end position="312"/>
    </location>
</feature>
<dbReference type="Pfam" id="PF12801">
    <property type="entry name" value="Fer4_5"/>
    <property type="match status" value="2"/>
</dbReference>
<evidence type="ECO:0000256" key="7">
    <source>
        <dbReference type="SAM" id="MobiDB-lite"/>
    </source>
</evidence>
<feature type="domain" description="4Fe-4S ferredoxin-type" evidence="9">
    <location>
        <begin position="243"/>
        <end position="271"/>
    </location>
</feature>
<dbReference type="InterPro" id="IPR051684">
    <property type="entry name" value="Electron_Trans/Redox"/>
</dbReference>
<dbReference type="PROSITE" id="PS00198">
    <property type="entry name" value="4FE4S_FER_1"/>
    <property type="match status" value="1"/>
</dbReference>
<dbReference type="InterPro" id="IPR017896">
    <property type="entry name" value="4Fe4S_Fe-S-bd"/>
</dbReference>
<dbReference type="OrthoDB" id="276320at2"/>
<dbReference type="GO" id="GO:0046872">
    <property type="term" value="F:metal ion binding"/>
    <property type="evidence" value="ECO:0007669"/>
    <property type="project" value="UniProtKB-KW"/>
</dbReference>
<proteinExistence type="predicted"/>
<dbReference type="InterPro" id="IPR019734">
    <property type="entry name" value="TPR_rpt"/>
</dbReference>
<feature type="transmembrane region" description="Helical" evidence="8">
    <location>
        <begin position="360"/>
        <end position="380"/>
    </location>
</feature>
<dbReference type="Pfam" id="PF13187">
    <property type="entry name" value="Fer4_9"/>
    <property type="match status" value="1"/>
</dbReference>
<dbReference type="InterPro" id="IPR017900">
    <property type="entry name" value="4Fe4S_Fe_S_CS"/>
</dbReference>
<dbReference type="PROSITE" id="PS51379">
    <property type="entry name" value="4FE4S_FER_2"/>
    <property type="match status" value="2"/>
</dbReference>
<dbReference type="Pfam" id="PF14559">
    <property type="entry name" value="TPR_19"/>
    <property type="match status" value="1"/>
</dbReference>
<sequence length="674" mass="72508">MGVKKNEAGKGDCSAPGAPRKSKATRWRAAVLIGLHVLAAIHIAHWMSTGRTVSPLEPSEAMDFAKYSVVNAGLIFFALTIVSTLILGRWFCGWACHVVALQDLSRALLIKFGIRPRPLRSRWMALLPMLAAFYMFLWPLVYRIYIEDPLAVRSVELEKSGFWDTFPTWGPAILTFFIAGFVAVYFLGAKGFCTYACPYGAVFGVMDRVAPGRIRVTDACKGCGHCTLTCTSNVDVSREVHDYGMVVDPGCMKCMDCVSVCPENALYFGMGKPALLAKPRQEKRPARPPMPLVEEIAGTAAAFFGYFAVRGYYQERGFLLSVGIAACFAYLVILLVRMVRRSDVQVPGIVLKKAGKARPMGVLVGLATLGIAACAVPYGIVPEVSHRRASAAWSVLADARARWFEPGRAELSSEEGAAAEALLDNARTVRERSGVRSMENTEHLIWGELLTGDEEAFDGYLREALGFPGAGVGLLMLRAAQYGKTGELNGAEAAYRSALEAEPGYLPATNGLMGLLVQQDRIEEARKVADAALEVEPEAVHVLVQRGFIRGSTSDVEGGVADLREALRLDPGLVDARNLLFRLLMQSQNAGAAEAVLREGIALENSPVELRAHLAQVLLVSGQRDAAIQEAVDLARLAEGDPALLGVARAVLSQAGATAELKALPGAPGKSSGK</sequence>
<feature type="transmembrane region" description="Helical" evidence="8">
    <location>
        <begin position="318"/>
        <end position="339"/>
    </location>
</feature>
<name>A0A518ERC4_9BACT</name>
<evidence type="ECO:0000256" key="4">
    <source>
        <dbReference type="ARBA" id="ARBA00022982"/>
    </source>
</evidence>
<keyword evidence="5" id="KW-0408">Iron</keyword>
<feature type="region of interest" description="Disordered" evidence="7">
    <location>
        <begin position="1"/>
        <end position="21"/>
    </location>
</feature>
<feature type="transmembrane region" description="Helical" evidence="8">
    <location>
        <begin position="29"/>
        <end position="47"/>
    </location>
</feature>
<keyword evidence="8" id="KW-1133">Transmembrane helix</keyword>
<keyword evidence="8" id="KW-0812">Transmembrane</keyword>
<gene>
    <name evidence="10" type="primary">yccM_1</name>
    <name evidence="10" type="ORF">Poly30_21050</name>
</gene>
<protein>
    <submittedName>
        <fullName evidence="10">Electron transport protein YccM</fullName>
    </submittedName>
</protein>
<reference evidence="10 11" key="1">
    <citation type="submission" date="2019-02" db="EMBL/GenBank/DDBJ databases">
        <title>Deep-cultivation of Planctomycetes and their phenomic and genomic characterization uncovers novel biology.</title>
        <authorList>
            <person name="Wiegand S."/>
            <person name="Jogler M."/>
            <person name="Boedeker C."/>
            <person name="Pinto D."/>
            <person name="Vollmers J."/>
            <person name="Rivas-Marin E."/>
            <person name="Kohn T."/>
            <person name="Peeters S.H."/>
            <person name="Heuer A."/>
            <person name="Rast P."/>
            <person name="Oberbeckmann S."/>
            <person name="Bunk B."/>
            <person name="Jeske O."/>
            <person name="Meyerdierks A."/>
            <person name="Storesund J.E."/>
            <person name="Kallscheuer N."/>
            <person name="Luecker S."/>
            <person name="Lage O.M."/>
            <person name="Pohl T."/>
            <person name="Merkel B.J."/>
            <person name="Hornburger P."/>
            <person name="Mueller R.-W."/>
            <person name="Bruemmer F."/>
            <person name="Labrenz M."/>
            <person name="Spormann A.M."/>
            <person name="Op den Camp H."/>
            <person name="Overmann J."/>
            <person name="Amann R."/>
            <person name="Jetten M.S.M."/>
            <person name="Mascher T."/>
            <person name="Medema M.H."/>
            <person name="Devos D.P."/>
            <person name="Kaster A.-K."/>
            <person name="Ovreas L."/>
            <person name="Rohde M."/>
            <person name="Galperin M.Y."/>
            <person name="Jogler C."/>
        </authorList>
    </citation>
    <scope>NUCLEOTIDE SEQUENCE [LARGE SCALE GENOMIC DNA]</scope>
    <source>
        <strain evidence="10 11">Poly30</strain>
    </source>
</reference>
<evidence type="ECO:0000256" key="3">
    <source>
        <dbReference type="ARBA" id="ARBA00022723"/>
    </source>
</evidence>
<keyword evidence="4" id="KW-0249">Electron transport</keyword>
<feature type="transmembrane region" description="Helical" evidence="8">
    <location>
        <begin position="125"/>
        <end position="146"/>
    </location>
</feature>
<keyword evidence="8" id="KW-0472">Membrane</keyword>
<dbReference type="Gene3D" id="1.25.40.10">
    <property type="entry name" value="Tetratricopeptide repeat domain"/>
    <property type="match status" value="1"/>
</dbReference>
<evidence type="ECO:0000256" key="5">
    <source>
        <dbReference type="ARBA" id="ARBA00023004"/>
    </source>
</evidence>
<organism evidence="10 11">
    <name type="scientific">Saltatorellus ferox</name>
    <dbReference type="NCBI Taxonomy" id="2528018"/>
    <lineage>
        <taxon>Bacteria</taxon>
        <taxon>Pseudomonadati</taxon>
        <taxon>Planctomycetota</taxon>
        <taxon>Planctomycetia</taxon>
        <taxon>Planctomycetia incertae sedis</taxon>
        <taxon>Saltatorellus</taxon>
    </lineage>
</organism>
<evidence type="ECO:0000256" key="1">
    <source>
        <dbReference type="ARBA" id="ARBA00022448"/>
    </source>
</evidence>
<keyword evidence="11" id="KW-1185">Reference proteome</keyword>
<keyword evidence="1" id="KW-0813">Transport</keyword>